<organism evidence="6 7">
    <name type="scientific">Protomyces lactucae-debilis</name>
    <dbReference type="NCBI Taxonomy" id="2754530"/>
    <lineage>
        <taxon>Eukaryota</taxon>
        <taxon>Fungi</taxon>
        <taxon>Dikarya</taxon>
        <taxon>Ascomycota</taxon>
        <taxon>Taphrinomycotina</taxon>
        <taxon>Taphrinomycetes</taxon>
        <taxon>Taphrinales</taxon>
        <taxon>Protomycetaceae</taxon>
        <taxon>Protomyces</taxon>
    </lineage>
</organism>
<dbReference type="InterPro" id="IPR013087">
    <property type="entry name" value="Znf_C2H2_type"/>
</dbReference>
<dbReference type="EMBL" id="MCFI01000009">
    <property type="protein sequence ID" value="ORY82646.1"/>
    <property type="molecule type" value="Genomic_DNA"/>
</dbReference>
<dbReference type="OrthoDB" id="342064at2759"/>
<feature type="region of interest" description="Disordered" evidence="4">
    <location>
        <begin position="521"/>
        <end position="584"/>
    </location>
</feature>
<evidence type="ECO:0000259" key="5">
    <source>
        <dbReference type="PROSITE" id="PS00028"/>
    </source>
</evidence>
<dbReference type="PANTHER" id="PTHR13165:SF0">
    <property type="entry name" value="SERRATE RNA EFFECTOR MOLECULE HOMOLOG"/>
    <property type="match status" value="1"/>
</dbReference>
<sequence length="584" mass="66311">MQDGYDQGPYSSRPHDRRHSNGGPPPHMRMMGGPPPMHMGGPPPPPGYFAVPPPHARRRSRSPDRGGPYRGGPGHSPYAPPPKLTDPFTIKELVTYEYFKRWYHTLNPGNLNSEEPTFRTRFDDYVADFNLRTAKDFVSEQQTFPWFEELYGGSNTDTEDLFEARFACTLVPANVQDAAYEAFDSKLTSGEYKKDAETDQTHATVFLDRPVLSAEHNSEPLPDVVFIKSIAPKIPRTDLQEFVAAQVPLEYLSMSRPNTKLLRNGLVKLKAGSDIDEAVKKLEGRILMSERVGEYALHVQAYRPFTSRLSLFPQHNVLTQSTKDLEALAELVKKFESATSRAPLWSRIEAGFDGDDAFSPEQKAAKTVDLAVEYLRSVYCFDYWTATFHDSPYSLAHNVRPCVRASESGESVDDRRFEAWRNQHAQKLSMLLQPLDYLHSIKVKPIEGALQDLITAKIKKEDETRFRCGIEDCAKLFKDVPFVEKHIHKRHATWVEAQKTHFRLLYRYLCDPGKLVLPKLGGAERESRRPGPPSHAERRRSPPDYRRDPGGYYDSPGGRGPPGPPRALYRDLDRPAEPVVELDY</sequence>
<dbReference type="Pfam" id="PF04959">
    <property type="entry name" value="ARS2"/>
    <property type="match status" value="1"/>
</dbReference>
<feature type="domain" description="C2H2-type" evidence="5">
    <location>
        <begin position="468"/>
        <end position="491"/>
    </location>
</feature>
<gene>
    <name evidence="6" type="ORF">BCR37DRAFT_379663</name>
</gene>
<evidence type="ECO:0000256" key="1">
    <source>
        <dbReference type="ARBA" id="ARBA00004123"/>
    </source>
</evidence>
<accession>A0A1Y2FHA7</accession>
<dbReference type="GO" id="GO:0016604">
    <property type="term" value="C:nuclear body"/>
    <property type="evidence" value="ECO:0007669"/>
    <property type="project" value="TreeGrafter"/>
</dbReference>
<evidence type="ECO:0000256" key="4">
    <source>
        <dbReference type="SAM" id="MobiDB-lite"/>
    </source>
</evidence>
<comment type="caution">
    <text evidence="6">The sequence shown here is derived from an EMBL/GenBank/DDBJ whole genome shotgun (WGS) entry which is preliminary data.</text>
</comment>
<dbReference type="PANTHER" id="PTHR13165">
    <property type="entry name" value="ARSENITE-RESISTANCE PROTEIN 2"/>
    <property type="match status" value="1"/>
</dbReference>
<dbReference type="RefSeq" id="XP_040725517.1">
    <property type="nucleotide sequence ID" value="XM_040869308.1"/>
</dbReference>
<feature type="compositionally biased region" description="Basic and acidic residues" evidence="4">
    <location>
        <begin position="522"/>
        <end position="549"/>
    </location>
</feature>
<dbReference type="AlphaFoldDB" id="A0A1Y2FHA7"/>
<dbReference type="STRING" id="56484.A0A1Y2FHA7"/>
<dbReference type="OMA" id="MANNHKI"/>
<feature type="region of interest" description="Disordered" evidence="4">
    <location>
        <begin position="1"/>
        <end position="84"/>
    </location>
</feature>
<comment type="similarity">
    <text evidence="2">Belongs to the ARS2 family.</text>
</comment>
<proteinExistence type="inferred from homology"/>
<dbReference type="GeneID" id="63785907"/>
<protein>
    <recommendedName>
        <fullName evidence="5">C2H2-type domain-containing protein</fullName>
    </recommendedName>
</protein>
<evidence type="ECO:0000313" key="6">
    <source>
        <dbReference type="EMBL" id="ORY82646.1"/>
    </source>
</evidence>
<evidence type="ECO:0000256" key="3">
    <source>
        <dbReference type="ARBA" id="ARBA00023242"/>
    </source>
</evidence>
<evidence type="ECO:0000313" key="7">
    <source>
        <dbReference type="Proteomes" id="UP000193685"/>
    </source>
</evidence>
<reference evidence="6 7" key="1">
    <citation type="submission" date="2016-07" db="EMBL/GenBank/DDBJ databases">
        <title>Pervasive Adenine N6-methylation of Active Genes in Fungi.</title>
        <authorList>
            <consortium name="DOE Joint Genome Institute"/>
            <person name="Mondo S.J."/>
            <person name="Dannebaum R.O."/>
            <person name="Kuo R.C."/>
            <person name="Labutti K."/>
            <person name="Haridas S."/>
            <person name="Kuo A."/>
            <person name="Salamov A."/>
            <person name="Ahrendt S.R."/>
            <person name="Lipzen A."/>
            <person name="Sullivan W."/>
            <person name="Andreopoulos W.B."/>
            <person name="Clum A."/>
            <person name="Lindquist E."/>
            <person name="Daum C."/>
            <person name="Ramamoorthy G.K."/>
            <person name="Gryganskyi A."/>
            <person name="Culley D."/>
            <person name="Magnuson J.K."/>
            <person name="James T.Y."/>
            <person name="O'Malley M.A."/>
            <person name="Stajich J.E."/>
            <person name="Spatafora J.W."/>
            <person name="Visel A."/>
            <person name="Grigoriev I.V."/>
        </authorList>
    </citation>
    <scope>NUCLEOTIDE SEQUENCE [LARGE SCALE GENOMIC DNA]</scope>
    <source>
        <strain evidence="6 7">12-1054</strain>
    </source>
</reference>
<dbReference type="InterPro" id="IPR039727">
    <property type="entry name" value="SE/Ars2"/>
</dbReference>
<dbReference type="PROSITE" id="PS00028">
    <property type="entry name" value="ZINC_FINGER_C2H2_1"/>
    <property type="match status" value="1"/>
</dbReference>
<dbReference type="Proteomes" id="UP000193685">
    <property type="component" value="Unassembled WGS sequence"/>
</dbReference>
<feature type="compositionally biased region" description="Pro residues" evidence="4">
    <location>
        <begin position="23"/>
        <end position="54"/>
    </location>
</feature>
<name>A0A1Y2FHA7_PROLT</name>
<keyword evidence="3" id="KW-0539">Nucleus</keyword>
<dbReference type="InterPro" id="IPR007042">
    <property type="entry name" value="SERRATE/Ars2_C"/>
</dbReference>
<keyword evidence="7" id="KW-1185">Reference proteome</keyword>
<evidence type="ECO:0000256" key="2">
    <source>
        <dbReference type="ARBA" id="ARBA00005407"/>
    </source>
</evidence>
<comment type="subcellular location">
    <subcellularLocation>
        <location evidence="1">Nucleus</location>
    </subcellularLocation>
</comment>